<evidence type="ECO:0000256" key="6">
    <source>
        <dbReference type="ARBA" id="ARBA00022912"/>
    </source>
</evidence>
<dbReference type="Gene3D" id="3.40.50.2300">
    <property type="match status" value="1"/>
</dbReference>
<dbReference type="InterPro" id="IPR050438">
    <property type="entry name" value="LMW_PTPase"/>
</dbReference>
<dbReference type="GO" id="GO:0004726">
    <property type="term" value="F:non-membrane spanning protein tyrosine phosphatase activity"/>
    <property type="evidence" value="ECO:0007669"/>
    <property type="project" value="InterPro"/>
</dbReference>
<dbReference type="OrthoDB" id="9784339at2"/>
<evidence type="ECO:0000313" key="11">
    <source>
        <dbReference type="Proteomes" id="UP000267798"/>
    </source>
</evidence>
<dbReference type="Pfam" id="PF01451">
    <property type="entry name" value="LMWPc"/>
    <property type="match status" value="1"/>
</dbReference>
<feature type="domain" description="Phosphotyrosine protein phosphatase I" evidence="9">
    <location>
        <begin position="5"/>
        <end position="156"/>
    </location>
</feature>
<proteinExistence type="inferred from homology"/>
<keyword evidence="11" id="KW-1185">Reference proteome</keyword>
<reference evidence="10 11" key="1">
    <citation type="submission" date="2018-09" db="EMBL/GenBank/DDBJ databases">
        <title>Paenibacillus aracenensis nov. sp. isolated from a cave in southern Spain.</title>
        <authorList>
            <person name="Jurado V."/>
            <person name="Gutierrez-Patricio S."/>
            <person name="Gonzalez-Pimentel J.L."/>
            <person name="Miller A.Z."/>
            <person name="Laiz L."/>
            <person name="Saiz-Jimenez C."/>
        </authorList>
    </citation>
    <scope>NUCLEOTIDE SEQUENCE [LARGE SCALE GENOMIC DNA]</scope>
    <source>
        <strain evidence="10 11">JCM 19203</strain>
    </source>
</reference>
<feature type="active site" description="Nucleophile" evidence="8">
    <location>
        <position position="11"/>
    </location>
</feature>
<evidence type="ECO:0000313" key="10">
    <source>
        <dbReference type="EMBL" id="RJX37726.1"/>
    </source>
</evidence>
<dbReference type="PRINTS" id="PR00719">
    <property type="entry name" value="LMWPTPASE"/>
</dbReference>
<evidence type="ECO:0000256" key="7">
    <source>
        <dbReference type="ARBA" id="ARBA00051722"/>
    </source>
</evidence>
<comment type="catalytic activity">
    <reaction evidence="7">
        <text>O-phospho-L-tyrosyl-[protein] + H2O = L-tyrosyl-[protein] + phosphate</text>
        <dbReference type="Rhea" id="RHEA:10684"/>
        <dbReference type="Rhea" id="RHEA-COMP:10136"/>
        <dbReference type="Rhea" id="RHEA-COMP:20101"/>
        <dbReference type="ChEBI" id="CHEBI:15377"/>
        <dbReference type="ChEBI" id="CHEBI:43474"/>
        <dbReference type="ChEBI" id="CHEBI:46858"/>
        <dbReference type="ChEBI" id="CHEBI:61978"/>
        <dbReference type="EC" id="3.1.3.48"/>
    </reaction>
</comment>
<dbReference type="SUPFAM" id="SSF52788">
    <property type="entry name" value="Phosphotyrosine protein phosphatases I"/>
    <property type="match status" value="1"/>
</dbReference>
<keyword evidence="5" id="KW-0378">Hydrolase</keyword>
<dbReference type="InterPro" id="IPR002115">
    <property type="entry name" value="Tyr_Pase_low_mol_wt_mml"/>
</dbReference>
<evidence type="ECO:0000256" key="1">
    <source>
        <dbReference type="ARBA" id="ARBA00004496"/>
    </source>
</evidence>
<dbReference type="Proteomes" id="UP000267798">
    <property type="component" value="Unassembled WGS sequence"/>
</dbReference>
<evidence type="ECO:0000256" key="8">
    <source>
        <dbReference type="PIRSR" id="PIRSR617867-1"/>
    </source>
</evidence>
<gene>
    <name evidence="10" type="ORF">D3P09_22420</name>
</gene>
<keyword evidence="6" id="KW-0904">Protein phosphatase</keyword>
<organism evidence="10 11">
    <name type="scientific">Paenibacillus pinisoli</name>
    <dbReference type="NCBI Taxonomy" id="1276110"/>
    <lineage>
        <taxon>Bacteria</taxon>
        <taxon>Bacillati</taxon>
        <taxon>Bacillota</taxon>
        <taxon>Bacilli</taxon>
        <taxon>Bacillales</taxon>
        <taxon>Paenibacillaceae</taxon>
        <taxon>Paenibacillus</taxon>
    </lineage>
</organism>
<accession>A0A3A6PDH4</accession>
<comment type="subcellular location">
    <subcellularLocation>
        <location evidence="1">Cytoplasm</location>
    </subcellularLocation>
</comment>
<dbReference type="EMBL" id="QXQB01000005">
    <property type="protein sequence ID" value="RJX37726.1"/>
    <property type="molecule type" value="Genomic_DNA"/>
</dbReference>
<dbReference type="InterPro" id="IPR036196">
    <property type="entry name" value="Ptyr_pPase_sf"/>
</dbReference>
<name>A0A3A6PDH4_9BACL</name>
<evidence type="ECO:0000259" key="9">
    <source>
        <dbReference type="SMART" id="SM00226"/>
    </source>
</evidence>
<dbReference type="PANTHER" id="PTHR11717:SF7">
    <property type="entry name" value="LOW MOLECULAR WEIGHT PHOSPHOTYROSINE PROTEIN PHOSPHATASE"/>
    <property type="match status" value="1"/>
</dbReference>
<comment type="similarity">
    <text evidence="2">Belongs to the low molecular weight phosphotyrosine protein phosphatase family.</text>
</comment>
<dbReference type="GO" id="GO:0005737">
    <property type="term" value="C:cytoplasm"/>
    <property type="evidence" value="ECO:0007669"/>
    <property type="project" value="UniProtKB-SubCell"/>
</dbReference>
<dbReference type="GO" id="GO:0003993">
    <property type="term" value="F:acid phosphatase activity"/>
    <property type="evidence" value="ECO:0007669"/>
    <property type="project" value="InterPro"/>
</dbReference>
<evidence type="ECO:0000256" key="3">
    <source>
        <dbReference type="ARBA" id="ARBA00013064"/>
    </source>
</evidence>
<comment type="caution">
    <text evidence="10">The sequence shown here is derived from an EMBL/GenBank/DDBJ whole genome shotgun (WGS) entry which is preliminary data.</text>
</comment>
<dbReference type="SMART" id="SM00226">
    <property type="entry name" value="LMWPc"/>
    <property type="match status" value="1"/>
</dbReference>
<dbReference type="PANTHER" id="PTHR11717">
    <property type="entry name" value="LOW MOLECULAR WEIGHT PROTEIN TYROSINE PHOSPHATASE"/>
    <property type="match status" value="1"/>
</dbReference>
<sequence>MKPNISVLFVCLGNICRSPMAEAVMRKLVAEQGLEDRITVDSAGTGDWHIGREPHEGTRGVLDAHGISYAGMKARQVIPQDAVDFQYIVCMDRKNLKDAREIMGQTAEDGASGQVFTFMELIPGRGVADVPDPYYEGNFDYVYELVDEGCSALLDQIKADMGWAKVLV</sequence>
<dbReference type="CDD" id="cd16343">
    <property type="entry name" value="LMWPTP"/>
    <property type="match status" value="1"/>
</dbReference>
<feature type="active site" description="Proton donor" evidence="8">
    <location>
        <position position="132"/>
    </location>
</feature>
<dbReference type="RefSeq" id="WP_120113650.1">
    <property type="nucleotide sequence ID" value="NZ_QXQB01000005.1"/>
</dbReference>
<dbReference type="EC" id="3.1.3.48" evidence="3"/>
<evidence type="ECO:0000256" key="4">
    <source>
        <dbReference type="ARBA" id="ARBA00022490"/>
    </source>
</evidence>
<feature type="active site" evidence="8">
    <location>
        <position position="17"/>
    </location>
</feature>
<dbReference type="AlphaFoldDB" id="A0A3A6PDH4"/>
<protein>
    <recommendedName>
        <fullName evidence="3">protein-tyrosine-phosphatase</fullName>
        <ecNumber evidence="3">3.1.3.48</ecNumber>
    </recommendedName>
</protein>
<evidence type="ECO:0000256" key="2">
    <source>
        <dbReference type="ARBA" id="ARBA00011063"/>
    </source>
</evidence>
<dbReference type="InterPro" id="IPR017867">
    <property type="entry name" value="Tyr_phospatase_low_mol_wt"/>
</dbReference>
<dbReference type="PRINTS" id="PR00720">
    <property type="entry name" value="MAMMALPTPASE"/>
</dbReference>
<dbReference type="InterPro" id="IPR023485">
    <property type="entry name" value="Ptyr_pPase"/>
</dbReference>
<evidence type="ECO:0000256" key="5">
    <source>
        <dbReference type="ARBA" id="ARBA00022801"/>
    </source>
</evidence>
<keyword evidence="4" id="KW-0963">Cytoplasm</keyword>